<name>A0A3A8ABJ3_9HYPH</name>
<accession>A0A3A8ABJ3</accession>
<feature type="chain" id="PRO_5018703063" evidence="1">
    <location>
        <begin position="25"/>
        <end position="87"/>
    </location>
</feature>
<comment type="caution">
    <text evidence="2">The sequence shown here is derived from an EMBL/GenBank/DDBJ whole genome shotgun (WGS) entry which is preliminary data.</text>
</comment>
<dbReference type="OrthoDB" id="8454730at2"/>
<protein>
    <submittedName>
        <fullName evidence="2">Uncharacterized protein</fullName>
    </submittedName>
</protein>
<feature type="signal peptide" evidence="1">
    <location>
        <begin position="1"/>
        <end position="24"/>
    </location>
</feature>
<sequence>MMFRNALTFGALMVGLALAGPAHASDTVEVASESCFALGQNLAARQGATLVGAEAAQQNGQNGCRVVLLYQGQGGERPRREEIFVAQ</sequence>
<dbReference type="RefSeq" id="WP_109767287.1">
    <property type="nucleotide sequence ID" value="NZ_CP159474.1"/>
</dbReference>
<dbReference type="AlphaFoldDB" id="A0A3A8ABJ3"/>
<keyword evidence="3" id="KW-1185">Reference proteome</keyword>
<dbReference type="Proteomes" id="UP000246132">
    <property type="component" value="Unassembled WGS sequence"/>
</dbReference>
<evidence type="ECO:0000313" key="3">
    <source>
        <dbReference type="Proteomes" id="UP000246132"/>
    </source>
</evidence>
<keyword evidence="1" id="KW-0732">Signal</keyword>
<proteinExistence type="predicted"/>
<reference evidence="2 3" key="1">
    <citation type="journal article" date="2018" name="Int. J. Syst. Bacteriol.">
        <title>Oceaniradius stylonemae gen. nov., sp. nov., isolated from a red alga, Stylonema cornu-cervi.</title>
        <authorList>
            <person name="Jeong S."/>
        </authorList>
    </citation>
    <scope>NUCLEOTIDE SEQUENCE [LARGE SCALE GENOMIC DNA]</scope>
    <source>
        <strain evidence="2 3">StC1</strain>
    </source>
</reference>
<evidence type="ECO:0000256" key="1">
    <source>
        <dbReference type="SAM" id="SignalP"/>
    </source>
</evidence>
<dbReference type="EMBL" id="QFWV02000006">
    <property type="protein sequence ID" value="RKF06698.1"/>
    <property type="molecule type" value="Genomic_DNA"/>
</dbReference>
<evidence type="ECO:0000313" key="2">
    <source>
        <dbReference type="EMBL" id="RKF06698.1"/>
    </source>
</evidence>
<organism evidence="2 3">
    <name type="scientific">Oceaniradius stylonematis</name>
    <dbReference type="NCBI Taxonomy" id="2184161"/>
    <lineage>
        <taxon>Bacteria</taxon>
        <taxon>Pseudomonadati</taxon>
        <taxon>Pseudomonadota</taxon>
        <taxon>Alphaproteobacteria</taxon>
        <taxon>Hyphomicrobiales</taxon>
        <taxon>Ahrensiaceae</taxon>
        <taxon>Oceaniradius</taxon>
    </lineage>
</organism>
<gene>
    <name evidence="2" type="ORF">DEM25_010645</name>
</gene>